<name>A0A1J4JYS3_9EUKA</name>
<evidence type="ECO:0000256" key="3">
    <source>
        <dbReference type="ARBA" id="ARBA00023015"/>
    </source>
</evidence>
<dbReference type="InterPro" id="IPR046344">
    <property type="entry name" value="TAF6_C_sf"/>
</dbReference>
<dbReference type="GO" id="GO:0016251">
    <property type="term" value="F:RNA polymerase II general transcription initiation factor activity"/>
    <property type="evidence" value="ECO:0007669"/>
    <property type="project" value="InterPro"/>
</dbReference>
<dbReference type="SUPFAM" id="SSF48371">
    <property type="entry name" value="ARM repeat"/>
    <property type="match status" value="1"/>
</dbReference>
<dbReference type="InterPro" id="IPR011442">
    <property type="entry name" value="TAF6_C"/>
</dbReference>
<dbReference type="GO" id="GO:0046695">
    <property type="term" value="C:SLIK (SAGA-like) complex"/>
    <property type="evidence" value="ECO:0007669"/>
    <property type="project" value="InterPro"/>
</dbReference>
<evidence type="ECO:0000313" key="8">
    <source>
        <dbReference type="Proteomes" id="UP000179807"/>
    </source>
</evidence>
<comment type="subcellular location">
    <subcellularLocation>
        <location evidence="1">Nucleus</location>
    </subcellularLocation>
</comment>
<dbReference type="RefSeq" id="XP_068357259.1">
    <property type="nucleotide sequence ID" value="XM_068493093.1"/>
</dbReference>
<evidence type="ECO:0000256" key="5">
    <source>
        <dbReference type="ARBA" id="ARBA00023242"/>
    </source>
</evidence>
<evidence type="ECO:0000256" key="2">
    <source>
        <dbReference type="ARBA" id="ARBA00007688"/>
    </source>
</evidence>
<proteinExistence type="inferred from homology"/>
<dbReference type="OrthoDB" id="361039at2759"/>
<keyword evidence="3" id="KW-0805">Transcription regulation</keyword>
<keyword evidence="5" id="KW-0539">Nucleus</keyword>
<dbReference type="Gene3D" id="1.25.40.770">
    <property type="entry name" value="TAF6, C-terminal HEAT repeat domain"/>
    <property type="match status" value="1"/>
</dbReference>
<sequence length="430" mass="48034">MASSFTVQAISQELGVNIANQIDVDDVAKDAEAFISTILDLANRIRKHRSGKILKVNDLNNALISKTGQPLYGYKSNQVGDFKSVGVLHDVELLAKVDRQISLSEITSSPLKKYPVDTCFDFHWLAINGIQPQIEENAGETKPSATLPQSIGQIPEQTKLSDQPVQMISSKLMVSKELQQFYLKSLETIKKQSNVANSTTNPDFAKLIESFSRDAAIQPLLQFFLRTIWDTISLQSRSTNQLQISLSLTKALFSNPNLDCEPFLQNFTSIAMTLMIHQSLGEDLSDGVIQLRSSAADFLGIIIQKFSNKYPNLQQRVAEHLSSIIFDPRVQSISQFGAALGLQSIDPSVVRMFLIPHLQIILNKLKMEINHPDPMQRTPAMYLHGAILRLCGLCYHHDTSRHIDEQELSRIYTKAAAYFGNDFISFASHA</sequence>
<accession>A0A1J4JYS3</accession>
<evidence type="ECO:0000313" key="7">
    <source>
        <dbReference type="EMBL" id="OHT04123.1"/>
    </source>
</evidence>
<gene>
    <name evidence="7" type="ORF">TRFO_06430</name>
</gene>
<dbReference type="GO" id="GO:0051123">
    <property type="term" value="P:RNA polymerase II preinitiation complex assembly"/>
    <property type="evidence" value="ECO:0007669"/>
    <property type="project" value="TreeGrafter"/>
</dbReference>
<dbReference type="GO" id="GO:0000124">
    <property type="term" value="C:SAGA complex"/>
    <property type="evidence" value="ECO:0007669"/>
    <property type="project" value="InterPro"/>
</dbReference>
<dbReference type="Pfam" id="PF07571">
    <property type="entry name" value="TAF6_C"/>
    <property type="match status" value="1"/>
</dbReference>
<dbReference type="InterPro" id="IPR037796">
    <property type="entry name" value="TAF6"/>
</dbReference>
<dbReference type="GO" id="GO:0003743">
    <property type="term" value="F:translation initiation factor activity"/>
    <property type="evidence" value="ECO:0007669"/>
    <property type="project" value="UniProtKB-KW"/>
</dbReference>
<comment type="caution">
    <text evidence="7">The sequence shown here is derived from an EMBL/GenBank/DDBJ whole genome shotgun (WGS) entry which is preliminary data.</text>
</comment>
<evidence type="ECO:0000256" key="4">
    <source>
        <dbReference type="ARBA" id="ARBA00023163"/>
    </source>
</evidence>
<dbReference type="GeneID" id="94827797"/>
<dbReference type="EMBL" id="MLAK01000804">
    <property type="protein sequence ID" value="OHT04123.1"/>
    <property type="molecule type" value="Genomic_DNA"/>
</dbReference>
<dbReference type="InterPro" id="IPR016024">
    <property type="entry name" value="ARM-type_fold"/>
</dbReference>
<dbReference type="Proteomes" id="UP000179807">
    <property type="component" value="Unassembled WGS sequence"/>
</dbReference>
<evidence type="ECO:0000259" key="6">
    <source>
        <dbReference type="Pfam" id="PF07571"/>
    </source>
</evidence>
<feature type="domain" description="TAF6 C-terminal HEAT repeat" evidence="6">
    <location>
        <begin position="171"/>
        <end position="359"/>
    </location>
</feature>
<comment type="similarity">
    <text evidence="2">Belongs to the TAF6 family.</text>
</comment>
<protein>
    <submittedName>
        <fullName evidence="7">Transcription initiation factor TFIID</fullName>
    </submittedName>
</protein>
<keyword evidence="8" id="KW-1185">Reference proteome</keyword>
<dbReference type="GO" id="GO:0005669">
    <property type="term" value="C:transcription factor TFIID complex"/>
    <property type="evidence" value="ECO:0007669"/>
    <property type="project" value="InterPro"/>
</dbReference>
<dbReference type="PANTHER" id="PTHR10221">
    <property type="entry name" value="TRANSCRIPTION INITIATION FACTOR TFIID SUBUNIT 6"/>
    <property type="match status" value="1"/>
</dbReference>
<dbReference type="PANTHER" id="PTHR10221:SF9">
    <property type="entry name" value="TRANSCRIPTION INITIATION FACTOR TFIID SUBUNIT 6"/>
    <property type="match status" value="1"/>
</dbReference>
<dbReference type="CDD" id="cd08050">
    <property type="entry name" value="TAF6C"/>
    <property type="match status" value="1"/>
</dbReference>
<dbReference type="VEuPathDB" id="TrichDB:TRFO_06430"/>
<organism evidence="7 8">
    <name type="scientific">Tritrichomonas foetus</name>
    <dbReference type="NCBI Taxonomy" id="1144522"/>
    <lineage>
        <taxon>Eukaryota</taxon>
        <taxon>Metamonada</taxon>
        <taxon>Parabasalia</taxon>
        <taxon>Tritrichomonadida</taxon>
        <taxon>Tritrichomonadidae</taxon>
        <taxon>Tritrichomonas</taxon>
    </lineage>
</organism>
<evidence type="ECO:0000256" key="1">
    <source>
        <dbReference type="ARBA" id="ARBA00004123"/>
    </source>
</evidence>
<reference evidence="7" key="1">
    <citation type="submission" date="2016-10" db="EMBL/GenBank/DDBJ databases">
        <authorList>
            <person name="Benchimol M."/>
            <person name="Almeida L.G."/>
            <person name="Vasconcelos A.T."/>
            <person name="Perreira-Neves A."/>
            <person name="Rosa I.A."/>
            <person name="Tasca T."/>
            <person name="Bogo M.R."/>
            <person name="de Souza W."/>
        </authorList>
    </citation>
    <scope>NUCLEOTIDE SEQUENCE [LARGE SCALE GENOMIC DNA]</scope>
    <source>
        <strain evidence="7">K</strain>
    </source>
</reference>
<dbReference type="GO" id="GO:0003713">
    <property type="term" value="F:transcription coactivator activity"/>
    <property type="evidence" value="ECO:0007669"/>
    <property type="project" value="TreeGrafter"/>
</dbReference>
<dbReference type="AlphaFoldDB" id="A0A1J4JYS3"/>
<keyword evidence="4" id="KW-0804">Transcription</keyword>